<feature type="compositionally biased region" description="Polar residues" evidence="5">
    <location>
        <begin position="262"/>
        <end position="274"/>
    </location>
</feature>
<dbReference type="PANTHER" id="PTHR32035:SF3">
    <property type="entry name" value="SMALL RIBOSOMAL SUBUNIT PROTEIN MS38"/>
    <property type="match status" value="1"/>
</dbReference>
<name>A0A8E2EXE6_9PEZI</name>
<feature type="compositionally biased region" description="Polar residues" evidence="5">
    <location>
        <begin position="245"/>
        <end position="255"/>
    </location>
</feature>
<evidence type="ECO:0000256" key="2">
    <source>
        <dbReference type="ARBA" id="ARBA00023128"/>
    </source>
</evidence>
<accession>A0A8E2EXE6</accession>
<protein>
    <recommendedName>
        <fullName evidence="4">Small ribosomal subunit protein mS38</fullName>
    </recommendedName>
</protein>
<dbReference type="SMART" id="SM01155">
    <property type="entry name" value="DUF1713"/>
    <property type="match status" value="1"/>
</dbReference>
<evidence type="ECO:0000256" key="4">
    <source>
        <dbReference type="ARBA" id="ARBA00035682"/>
    </source>
</evidence>
<proteinExistence type="inferred from homology"/>
<evidence type="ECO:0000256" key="5">
    <source>
        <dbReference type="SAM" id="MobiDB-lite"/>
    </source>
</evidence>
<evidence type="ECO:0000256" key="1">
    <source>
        <dbReference type="ARBA" id="ARBA00004173"/>
    </source>
</evidence>
<feature type="region of interest" description="Disordered" evidence="5">
    <location>
        <begin position="230"/>
        <end position="274"/>
    </location>
</feature>
<dbReference type="GO" id="GO:0005739">
    <property type="term" value="C:mitochondrion"/>
    <property type="evidence" value="ECO:0007669"/>
    <property type="project" value="UniProtKB-SubCell"/>
</dbReference>
<evidence type="ECO:0000313" key="7">
    <source>
        <dbReference type="EMBL" id="OCL06428.1"/>
    </source>
</evidence>
<keyword evidence="2" id="KW-0496">Mitochondrion</keyword>
<keyword evidence="8" id="KW-1185">Reference proteome</keyword>
<comment type="similarity">
    <text evidence="3">Belongs to the mitochondrion-specific ribosomal protein mS38 family.</text>
</comment>
<sequence>MFSPALGRAIRSTCAISGASVCTASRPATVNPIGAASQALCRRPHQRRPSSSKASIPPNGSNGSSSPQQAPSAASTRSPEKKPAGRGGRKRATPSLNVPHVPPTDYLQQLDVKISSFFSLHRPISVTTSIPKPSTEASFNSIFESRFQDNRKYADVIYTLSNSVESLETAALGQEERDIREEILQNSTSNSGNVKHLDGVAQMSVDQMIAQFVPFKAPPVPVPFEEAQSKRNAAPRQRTRKVANAQAQPKQKAWSTTVVVTESTDSNGERTYSASTSPMVEIQVPAVENPMEQADVEIRQPFLDRMKIRQKRYQQYRDDRAEKDRETMLLISVKRQRKLKMKKHKYKKLMKKTRLLRRKLDRA</sequence>
<dbReference type="PANTHER" id="PTHR32035">
    <property type="entry name" value="AURORA KINASE A-INTERACTING PROTEIN"/>
    <property type="match status" value="1"/>
</dbReference>
<comment type="subcellular location">
    <subcellularLocation>
        <location evidence="1">Mitochondrion</location>
    </subcellularLocation>
</comment>
<evidence type="ECO:0000256" key="3">
    <source>
        <dbReference type="ARBA" id="ARBA00035647"/>
    </source>
</evidence>
<reference evidence="7 8" key="1">
    <citation type="journal article" date="2016" name="Nat. Commun.">
        <title>Ectomycorrhizal ecology is imprinted in the genome of the dominant symbiotic fungus Cenococcum geophilum.</title>
        <authorList>
            <consortium name="DOE Joint Genome Institute"/>
            <person name="Peter M."/>
            <person name="Kohler A."/>
            <person name="Ohm R.A."/>
            <person name="Kuo A."/>
            <person name="Krutzmann J."/>
            <person name="Morin E."/>
            <person name="Arend M."/>
            <person name="Barry K.W."/>
            <person name="Binder M."/>
            <person name="Choi C."/>
            <person name="Clum A."/>
            <person name="Copeland A."/>
            <person name="Grisel N."/>
            <person name="Haridas S."/>
            <person name="Kipfer T."/>
            <person name="LaButti K."/>
            <person name="Lindquist E."/>
            <person name="Lipzen A."/>
            <person name="Maire R."/>
            <person name="Meier B."/>
            <person name="Mihaltcheva S."/>
            <person name="Molinier V."/>
            <person name="Murat C."/>
            <person name="Poggeler S."/>
            <person name="Quandt C.A."/>
            <person name="Sperisen C."/>
            <person name="Tritt A."/>
            <person name="Tisserant E."/>
            <person name="Crous P.W."/>
            <person name="Henrissat B."/>
            <person name="Nehls U."/>
            <person name="Egli S."/>
            <person name="Spatafora J.W."/>
            <person name="Grigoriev I.V."/>
            <person name="Martin F.M."/>
        </authorList>
    </citation>
    <scope>NUCLEOTIDE SEQUENCE [LARGE SCALE GENOMIC DNA]</scope>
    <source>
        <strain evidence="7 8">CBS 207.34</strain>
    </source>
</reference>
<dbReference type="AlphaFoldDB" id="A0A8E2EXE6"/>
<feature type="domain" description="Ribosomal protein mS38 C-terminal" evidence="6">
    <location>
        <begin position="329"/>
        <end position="362"/>
    </location>
</feature>
<dbReference type="Pfam" id="PF08213">
    <property type="entry name" value="COX24_C"/>
    <property type="match status" value="1"/>
</dbReference>
<evidence type="ECO:0000259" key="6">
    <source>
        <dbReference type="SMART" id="SM01155"/>
    </source>
</evidence>
<organism evidence="7 8">
    <name type="scientific">Glonium stellatum</name>
    <dbReference type="NCBI Taxonomy" id="574774"/>
    <lineage>
        <taxon>Eukaryota</taxon>
        <taxon>Fungi</taxon>
        <taxon>Dikarya</taxon>
        <taxon>Ascomycota</taxon>
        <taxon>Pezizomycotina</taxon>
        <taxon>Dothideomycetes</taxon>
        <taxon>Pleosporomycetidae</taxon>
        <taxon>Gloniales</taxon>
        <taxon>Gloniaceae</taxon>
        <taxon>Glonium</taxon>
    </lineage>
</organism>
<dbReference type="EMBL" id="KV750072">
    <property type="protein sequence ID" value="OCL06428.1"/>
    <property type="molecule type" value="Genomic_DNA"/>
</dbReference>
<feature type="compositionally biased region" description="Low complexity" evidence="5">
    <location>
        <begin position="54"/>
        <end position="75"/>
    </location>
</feature>
<evidence type="ECO:0000313" key="8">
    <source>
        <dbReference type="Proteomes" id="UP000250140"/>
    </source>
</evidence>
<dbReference type="InterPro" id="IPR013177">
    <property type="entry name" value="Ribosomal_mS38_C"/>
</dbReference>
<gene>
    <name evidence="7" type="ORF">AOQ84DRAFT_365813</name>
</gene>
<dbReference type="OrthoDB" id="5364404at2759"/>
<dbReference type="Proteomes" id="UP000250140">
    <property type="component" value="Unassembled WGS sequence"/>
</dbReference>
<feature type="region of interest" description="Disordered" evidence="5">
    <location>
        <begin position="35"/>
        <end position="103"/>
    </location>
</feature>